<protein>
    <submittedName>
        <fullName evidence="2">Uncharacterized protein</fullName>
    </submittedName>
</protein>
<keyword evidence="1" id="KW-0472">Membrane</keyword>
<reference evidence="2" key="1">
    <citation type="submission" date="2021-04" db="EMBL/GenBank/DDBJ databases">
        <authorList>
            <person name="Yoon J."/>
        </authorList>
    </citation>
    <scope>NUCLEOTIDE SEQUENCE</scope>
    <source>
        <strain evidence="2">KMU-90</strain>
    </source>
</reference>
<dbReference type="EMBL" id="JAGTUU010000008">
    <property type="protein sequence ID" value="MBS0126133.1"/>
    <property type="molecule type" value="Genomic_DNA"/>
</dbReference>
<dbReference type="AlphaFoldDB" id="A0A8J7WJC5"/>
<keyword evidence="3" id="KW-1185">Reference proteome</keyword>
<comment type="caution">
    <text evidence="2">The sequence shown here is derived from an EMBL/GenBank/DDBJ whole genome shotgun (WGS) entry which is preliminary data.</text>
</comment>
<dbReference type="Proteomes" id="UP000681356">
    <property type="component" value="Unassembled WGS sequence"/>
</dbReference>
<evidence type="ECO:0000313" key="3">
    <source>
        <dbReference type="Proteomes" id="UP000681356"/>
    </source>
</evidence>
<keyword evidence="1" id="KW-0812">Transmembrane</keyword>
<name>A0A8J7WJC5_9RHOB</name>
<dbReference type="RefSeq" id="WP_212538089.1">
    <property type="nucleotide sequence ID" value="NZ_JAGTUU010000008.1"/>
</dbReference>
<keyword evidence="1" id="KW-1133">Transmembrane helix</keyword>
<gene>
    <name evidence="2" type="ORF">KB874_18765</name>
</gene>
<evidence type="ECO:0000256" key="1">
    <source>
        <dbReference type="SAM" id="Phobius"/>
    </source>
</evidence>
<accession>A0A8J7WJC5</accession>
<evidence type="ECO:0000313" key="2">
    <source>
        <dbReference type="EMBL" id="MBS0126133.1"/>
    </source>
</evidence>
<feature type="transmembrane region" description="Helical" evidence="1">
    <location>
        <begin position="6"/>
        <end position="30"/>
    </location>
</feature>
<sequence length="103" mass="10788">MTDAGLAIKIVLGGAVAVAVISLFPPLTAWTPPERTGPGRDAPQQVVQDNGLGYCRETLPDADCACFARTAGEVLNGGAPRAAGWEYADRWDLARAQATEECS</sequence>
<proteinExistence type="predicted"/>
<organism evidence="2 3">
    <name type="scientific">Thetidibacter halocola</name>
    <dbReference type="NCBI Taxonomy" id="2827239"/>
    <lineage>
        <taxon>Bacteria</taxon>
        <taxon>Pseudomonadati</taxon>
        <taxon>Pseudomonadota</taxon>
        <taxon>Alphaproteobacteria</taxon>
        <taxon>Rhodobacterales</taxon>
        <taxon>Roseobacteraceae</taxon>
        <taxon>Thetidibacter</taxon>
    </lineage>
</organism>